<reference evidence="2 3" key="1">
    <citation type="journal article" date="2015" name="Fungal Genet. Biol.">
        <title>Evolution of novel wood decay mechanisms in Agaricales revealed by the genome sequences of Fistulina hepatica and Cylindrobasidium torrendii.</title>
        <authorList>
            <person name="Floudas D."/>
            <person name="Held B.W."/>
            <person name="Riley R."/>
            <person name="Nagy L.G."/>
            <person name="Koehler G."/>
            <person name="Ransdell A.S."/>
            <person name="Younus H."/>
            <person name="Chow J."/>
            <person name="Chiniquy J."/>
            <person name="Lipzen A."/>
            <person name="Tritt A."/>
            <person name="Sun H."/>
            <person name="Haridas S."/>
            <person name="LaButti K."/>
            <person name="Ohm R.A."/>
            <person name="Kues U."/>
            <person name="Blanchette R.A."/>
            <person name="Grigoriev I.V."/>
            <person name="Minto R.E."/>
            <person name="Hibbett D.S."/>
        </authorList>
    </citation>
    <scope>NUCLEOTIDE SEQUENCE [LARGE SCALE GENOMIC DNA]</scope>
    <source>
        <strain evidence="2 3">ATCC 64428</strain>
    </source>
</reference>
<evidence type="ECO:0000313" key="3">
    <source>
        <dbReference type="Proteomes" id="UP000054144"/>
    </source>
</evidence>
<dbReference type="Pfam" id="PF24626">
    <property type="entry name" value="SH3_Tf2-1"/>
    <property type="match status" value="1"/>
</dbReference>
<dbReference type="EMBL" id="KN882059">
    <property type="protein sequence ID" value="KIY45304.1"/>
    <property type="molecule type" value="Genomic_DNA"/>
</dbReference>
<dbReference type="OrthoDB" id="3021856at2759"/>
<dbReference type="Proteomes" id="UP000054144">
    <property type="component" value="Unassembled WGS sequence"/>
</dbReference>
<dbReference type="AlphaFoldDB" id="A0A0D7A4L3"/>
<protein>
    <recommendedName>
        <fullName evidence="1">Tf2-1-like SH3-like domain-containing protein</fullName>
    </recommendedName>
</protein>
<sequence length="82" mass="9441">EFEVGDQVVLNPHSLDLLRMVKGRGKKLQMRYEGPFEITQKLSPITYRLRIPASYKIHPVISIAHLEPYHGSPPEYGTRPSR</sequence>
<keyword evidence="3" id="KW-1185">Reference proteome</keyword>
<name>A0A0D7A4L3_9AGAR</name>
<accession>A0A0D7A4L3</accession>
<feature type="domain" description="Tf2-1-like SH3-like" evidence="1">
    <location>
        <begin position="5"/>
        <end position="70"/>
    </location>
</feature>
<proteinExistence type="predicted"/>
<evidence type="ECO:0000313" key="2">
    <source>
        <dbReference type="EMBL" id="KIY45304.1"/>
    </source>
</evidence>
<organism evidence="2 3">
    <name type="scientific">Fistulina hepatica ATCC 64428</name>
    <dbReference type="NCBI Taxonomy" id="1128425"/>
    <lineage>
        <taxon>Eukaryota</taxon>
        <taxon>Fungi</taxon>
        <taxon>Dikarya</taxon>
        <taxon>Basidiomycota</taxon>
        <taxon>Agaricomycotina</taxon>
        <taxon>Agaricomycetes</taxon>
        <taxon>Agaricomycetidae</taxon>
        <taxon>Agaricales</taxon>
        <taxon>Fistulinaceae</taxon>
        <taxon>Fistulina</taxon>
    </lineage>
</organism>
<gene>
    <name evidence="2" type="ORF">FISHEDRAFT_49687</name>
</gene>
<evidence type="ECO:0000259" key="1">
    <source>
        <dbReference type="Pfam" id="PF24626"/>
    </source>
</evidence>
<dbReference type="InterPro" id="IPR056924">
    <property type="entry name" value="SH3_Tf2-1"/>
</dbReference>
<feature type="non-terminal residue" evidence="2">
    <location>
        <position position="1"/>
    </location>
</feature>